<organism evidence="2 3">
    <name type="scientific">Symbiodinium natans</name>
    <dbReference type="NCBI Taxonomy" id="878477"/>
    <lineage>
        <taxon>Eukaryota</taxon>
        <taxon>Sar</taxon>
        <taxon>Alveolata</taxon>
        <taxon>Dinophyceae</taxon>
        <taxon>Suessiales</taxon>
        <taxon>Symbiodiniaceae</taxon>
        <taxon>Symbiodinium</taxon>
    </lineage>
</organism>
<evidence type="ECO:0000313" key="3">
    <source>
        <dbReference type="Proteomes" id="UP000604046"/>
    </source>
</evidence>
<feature type="region of interest" description="Disordered" evidence="1">
    <location>
        <begin position="71"/>
        <end position="92"/>
    </location>
</feature>
<dbReference type="EMBL" id="CAJNDS010000025">
    <property type="protein sequence ID" value="CAE6922296.1"/>
    <property type="molecule type" value="Genomic_DNA"/>
</dbReference>
<protein>
    <submittedName>
        <fullName evidence="2">Uncharacterized protein</fullName>
    </submittedName>
</protein>
<name>A0A812GJY4_9DINO</name>
<feature type="region of interest" description="Disordered" evidence="1">
    <location>
        <begin position="121"/>
        <end position="153"/>
    </location>
</feature>
<dbReference type="AlphaFoldDB" id="A0A812GJY4"/>
<sequence>MLAKRTLPNYEKPSTLIKLSTCAAWLNSVSNACGDIALKAQLLKAQLSGALARAKAAEAALREAPLRRLESAAAARAAPKGPPPPPPTGCASGNCLHRRMECAQCSRRVCSRLLEEHERACAVQPKAQPKAQPKVQPKAPPRGPTPRQSSDSS</sequence>
<accession>A0A812GJY4</accession>
<evidence type="ECO:0000256" key="1">
    <source>
        <dbReference type="SAM" id="MobiDB-lite"/>
    </source>
</evidence>
<comment type="caution">
    <text evidence="2">The sequence shown here is derived from an EMBL/GenBank/DDBJ whole genome shotgun (WGS) entry which is preliminary data.</text>
</comment>
<proteinExistence type="predicted"/>
<gene>
    <name evidence="2" type="ORF">SNAT2548_LOCUS506</name>
</gene>
<dbReference type="Proteomes" id="UP000604046">
    <property type="component" value="Unassembled WGS sequence"/>
</dbReference>
<evidence type="ECO:0000313" key="2">
    <source>
        <dbReference type="EMBL" id="CAE6922296.1"/>
    </source>
</evidence>
<reference evidence="2" key="1">
    <citation type="submission" date="2021-02" db="EMBL/GenBank/DDBJ databases">
        <authorList>
            <person name="Dougan E. K."/>
            <person name="Rhodes N."/>
            <person name="Thang M."/>
            <person name="Chan C."/>
        </authorList>
    </citation>
    <scope>NUCLEOTIDE SEQUENCE</scope>
</reference>
<keyword evidence="3" id="KW-1185">Reference proteome</keyword>
<feature type="compositionally biased region" description="Low complexity" evidence="1">
    <location>
        <begin position="122"/>
        <end position="137"/>
    </location>
</feature>